<evidence type="ECO:0000313" key="2">
    <source>
        <dbReference type="EMBL" id="QPM89143.1"/>
    </source>
</evidence>
<name>A0A418SKB6_9RHOB</name>
<feature type="compositionally biased region" description="Basic and acidic residues" evidence="1">
    <location>
        <begin position="44"/>
        <end position="58"/>
    </location>
</feature>
<reference evidence="2 3" key="1">
    <citation type="submission" date="2020-08" db="EMBL/GenBank/DDBJ databases">
        <title>Genome sequence of Rhodobacteraceae bacterium Lw-13e.</title>
        <authorList>
            <person name="Poehlein A."/>
            <person name="Wolter L."/>
            <person name="Daniel R."/>
            <person name="Brinkhoff T."/>
        </authorList>
    </citation>
    <scope>NUCLEOTIDE SEQUENCE [LARGE SCALE GENOMIC DNA]</scope>
    <source>
        <strain evidence="2 3">Lw-13e</strain>
    </source>
</reference>
<feature type="compositionally biased region" description="Gly residues" evidence="1">
    <location>
        <begin position="75"/>
        <end position="84"/>
    </location>
</feature>
<evidence type="ECO:0000313" key="3">
    <source>
        <dbReference type="Proteomes" id="UP000283786"/>
    </source>
</evidence>
<keyword evidence="3" id="KW-1185">Reference proteome</keyword>
<dbReference type="EMBL" id="CP060436">
    <property type="protein sequence ID" value="QPM89143.1"/>
    <property type="molecule type" value="Genomic_DNA"/>
</dbReference>
<feature type="compositionally biased region" description="Basic and acidic residues" evidence="1">
    <location>
        <begin position="13"/>
        <end position="30"/>
    </location>
</feature>
<evidence type="ECO:0008006" key="4">
    <source>
        <dbReference type="Google" id="ProtNLM"/>
    </source>
</evidence>
<proteinExistence type="predicted"/>
<gene>
    <name evidence="2" type="ORF">PSAL_003540</name>
</gene>
<dbReference type="AlphaFoldDB" id="A0A418SKB6"/>
<dbReference type="Proteomes" id="UP000283786">
    <property type="component" value="Chromosome"/>
</dbReference>
<evidence type="ECO:0000256" key="1">
    <source>
        <dbReference type="SAM" id="MobiDB-lite"/>
    </source>
</evidence>
<dbReference type="KEGG" id="palw:PSAL_003540"/>
<sequence>MTTEPGDMSWLEEPARTTYRPDARPSEADLRAGLAEAPEAPGRAFEESTGHGEHRDAGKSQGAAGEDRGSSAAGDGAGGGGSGRPRGEIWEDCPVVPLGVHGDLSYYLDTKGQLRSVDNHSLDKIRHIFGGRIGLLSAKYPSYYKNGDPKPGAFDQAKAATAMVAASTERGVWSPVGKVRGAGAWLDEDGRLIFHAGDEVMIEGRWRSPGVYGGHVYPASDPVPRPAKEISAEAAAEILTTLESWNWARPDIDPMLTLGVICAQQIGGALDWRPVTWVTGDQATGKSTLQRLLRYLHGGSSGLLQASDATEAGIRSVIGYSSMPVALDELEPDDDPKKGKAGAIIRLARIAASGDQILRGSTDQKGYQGNAYSCFLFSSILVPPLPPQDRSRLILLDLNRLSPDAPKPKDDPRRLKALGATLRASIIGRWDSWAERLDLWRGSLAAQGHGGRQADNYGTVLALADMALHEALPPDELMSSWARKLDVHLSAESVDVGSNAEDMLVHLLSQPLDVWRRGQKLNVASWIAMAAKLPRAPEAIEAATAENANTYLAQFGLRVKGRDVNAELCIANKPLAGLRSLFEGTPWAEGVWSQAARRVTDAKSANMTFARVPSRGYAIPFTSIPGLLNAMDETGGVSQRREASVPPDMEDFV</sequence>
<feature type="region of interest" description="Disordered" evidence="1">
    <location>
        <begin position="1"/>
        <end position="88"/>
    </location>
</feature>
<accession>A0A418SKB6</accession>
<organism evidence="2 3">
    <name type="scientific">Pseudooceanicola algae</name>
    <dbReference type="NCBI Taxonomy" id="1537215"/>
    <lineage>
        <taxon>Bacteria</taxon>
        <taxon>Pseudomonadati</taxon>
        <taxon>Pseudomonadota</taxon>
        <taxon>Alphaproteobacteria</taxon>
        <taxon>Rhodobacterales</taxon>
        <taxon>Paracoccaceae</taxon>
        <taxon>Pseudooceanicola</taxon>
    </lineage>
</organism>
<protein>
    <recommendedName>
        <fullName evidence="4">DUF927 domain-containing protein</fullName>
    </recommendedName>
</protein>